<dbReference type="Proteomes" id="UP000821853">
    <property type="component" value="Chromosome 5"/>
</dbReference>
<evidence type="ECO:0000256" key="8">
    <source>
        <dbReference type="SAM" id="MobiDB-lite"/>
    </source>
</evidence>
<dbReference type="SUPFAM" id="SSF56574">
    <property type="entry name" value="Serpins"/>
    <property type="match status" value="1"/>
</dbReference>
<dbReference type="InterPro" id="IPR000215">
    <property type="entry name" value="Serpin_fam"/>
</dbReference>
<reference evidence="10 11" key="1">
    <citation type="journal article" date="2020" name="Cell">
        <title>Large-Scale Comparative Analyses of Tick Genomes Elucidate Their Genetic Diversity and Vector Capacities.</title>
        <authorList>
            <consortium name="Tick Genome and Microbiome Consortium (TIGMIC)"/>
            <person name="Jia N."/>
            <person name="Wang J."/>
            <person name="Shi W."/>
            <person name="Du L."/>
            <person name="Sun Y."/>
            <person name="Zhan W."/>
            <person name="Jiang J.F."/>
            <person name="Wang Q."/>
            <person name="Zhang B."/>
            <person name="Ji P."/>
            <person name="Bell-Sakyi L."/>
            <person name="Cui X.M."/>
            <person name="Yuan T.T."/>
            <person name="Jiang B.G."/>
            <person name="Yang W.F."/>
            <person name="Lam T.T."/>
            <person name="Chang Q.C."/>
            <person name="Ding S.J."/>
            <person name="Wang X.J."/>
            <person name="Zhu J.G."/>
            <person name="Ruan X.D."/>
            <person name="Zhao L."/>
            <person name="Wei J.T."/>
            <person name="Ye R.Z."/>
            <person name="Que T.C."/>
            <person name="Du C.H."/>
            <person name="Zhou Y.H."/>
            <person name="Cheng J.X."/>
            <person name="Dai P.F."/>
            <person name="Guo W.B."/>
            <person name="Han X.H."/>
            <person name="Huang E.J."/>
            <person name="Li L.F."/>
            <person name="Wei W."/>
            <person name="Gao Y.C."/>
            <person name="Liu J.Z."/>
            <person name="Shao H.Z."/>
            <person name="Wang X."/>
            <person name="Wang C.C."/>
            <person name="Yang T.C."/>
            <person name="Huo Q.B."/>
            <person name="Li W."/>
            <person name="Chen H.Y."/>
            <person name="Chen S.E."/>
            <person name="Zhou L.G."/>
            <person name="Ni X.B."/>
            <person name="Tian J.H."/>
            <person name="Sheng Y."/>
            <person name="Liu T."/>
            <person name="Pan Y.S."/>
            <person name="Xia L.Y."/>
            <person name="Li J."/>
            <person name="Zhao F."/>
            <person name="Cao W.C."/>
        </authorList>
    </citation>
    <scope>NUCLEOTIDE SEQUENCE [LARGE SCALE GENOMIC DNA]</scope>
    <source>
        <strain evidence="10">HaeL-2018</strain>
    </source>
</reference>
<evidence type="ECO:0000259" key="9">
    <source>
        <dbReference type="SMART" id="SM00093"/>
    </source>
</evidence>
<dbReference type="InterPro" id="IPR023796">
    <property type="entry name" value="Serpin_dom"/>
</dbReference>
<evidence type="ECO:0000256" key="4">
    <source>
        <dbReference type="ARBA" id="ARBA00022690"/>
    </source>
</evidence>
<evidence type="ECO:0000256" key="2">
    <source>
        <dbReference type="ARBA" id="ARBA00009500"/>
    </source>
</evidence>
<evidence type="ECO:0000313" key="11">
    <source>
        <dbReference type="Proteomes" id="UP000821853"/>
    </source>
</evidence>
<keyword evidence="11" id="KW-1185">Reference proteome</keyword>
<evidence type="ECO:0000256" key="6">
    <source>
        <dbReference type="ARBA" id="ARBA00023180"/>
    </source>
</evidence>
<organism evidence="10 11">
    <name type="scientific">Haemaphysalis longicornis</name>
    <name type="common">Bush tick</name>
    <dbReference type="NCBI Taxonomy" id="44386"/>
    <lineage>
        <taxon>Eukaryota</taxon>
        <taxon>Metazoa</taxon>
        <taxon>Ecdysozoa</taxon>
        <taxon>Arthropoda</taxon>
        <taxon>Chelicerata</taxon>
        <taxon>Arachnida</taxon>
        <taxon>Acari</taxon>
        <taxon>Parasitiformes</taxon>
        <taxon>Ixodida</taxon>
        <taxon>Ixodoidea</taxon>
        <taxon>Ixodidae</taxon>
        <taxon>Haemaphysalinae</taxon>
        <taxon>Haemaphysalis</taxon>
    </lineage>
</organism>
<dbReference type="InterPro" id="IPR042178">
    <property type="entry name" value="Serpin_sf_1"/>
</dbReference>
<dbReference type="EMBL" id="JABSTR010000007">
    <property type="protein sequence ID" value="KAH9374890.1"/>
    <property type="molecule type" value="Genomic_DNA"/>
</dbReference>
<evidence type="ECO:0000313" key="10">
    <source>
        <dbReference type="EMBL" id="KAH9374890.1"/>
    </source>
</evidence>
<evidence type="ECO:0000256" key="1">
    <source>
        <dbReference type="ARBA" id="ARBA00004613"/>
    </source>
</evidence>
<dbReference type="GO" id="GO:0005615">
    <property type="term" value="C:extracellular space"/>
    <property type="evidence" value="ECO:0007669"/>
    <property type="project" value="InterPro"/>
</dbReference>
<feature type="domain" description="Serpin" evidence="9">
    <location>
        <begin position="15"/>
        <end position="231"/>
    </location>
</feature>
<keyword evidence="5" id="KW-0722">Serine protease inhibitor</keyword>
<evidence type="ECO:0000256" key="3">
    <source>
        <dbReference type="ARBA" id="ARBA00022525"/>
    </source>
</evidence>
<feature type="region of interest" description="Disordered" evidence="8">
    <location>
        <begin position="191"/>
        <end position="238"/>
    </location>
</feature>
<comment type="similarity">
    <text evidence="2 7">Belongs to the serpin family.</text>
</comment>
<dbReference type="InterPro" id="IPR036186">
    <property type="entry name" value="Serpin_sf"/>
</dbReference>
<keyword evidence="6" id="KW-0325">Glycoprotein</keyword>
<comment type="caution">
    <text evidence="10">The sequence shown here is derived from an EMBL/GenBank/DDBJ whole genome shotgun (WGS) entry which is preliminary data.</text>
</comment>
<dbReference type="VEuPathDB" id="VectorBase:HLOH_052845"/>
<feature type="compositionally biased region" description="Basic and acidic residues" evidence="8">
    <location>
        <begin position="191"/>
        <end position="202"/>
    </location>
</feature>
<dbReference type="AlphaFoldDB" id="A0A9J6GI45"/>
<accession>A0A9J6GI45</accession>
<evidence type="ECO:0000256" key="5">
    <source>
        <dbReference type="ARBA" id="ARBA00022900"/>
    </source>
</evidence>
<evidence type="ECO:0000256" key="7">
    <source>
        <dbReference type="RuleBase" id="RU000411"/>
    </source>
</evidence>
<comment type="subcellular location">
    <subcellularLocation>
        <location evidence="1">Secreted</location>
    </subcellularLocation>
</comment>
<gene>
    <name evidence="10" type="ORF">HPB48_000753</name>
</gene>
<name>A0A9J6GI45_HAELO</name>
<protein>
    <recommendedName>
        <fullName evidence="9">Serpin domain-containing protein</fullName>
    </recommendedName>
</protein>
<keyword evidence="3" id="KW-0964">Secreted</keyword>
<dbReference type="PANTHER" id="PTHR11461:SF211">
    <property type="entry name" value="GH10112P-RELATED"/>
    <property type="match status" value="1"/>
</dbReference>
<dbReference type="Gene3D" id="3.30.497.10">
    <property type="entry name" value="Antithrombin, subunit I, domain 2"/>
    <property type="match status" value="1"/>
</dbReference>
<dbReference type="GO" id="GO:0004867">
    <property type="term" value="F:serine-type endopeptidase inhibitor activity"/>
    <property type="evidence" value="ECO:0007669"/>
    <property type="project" value="UniProtKB-KW"/>
</dbReference>
<dbReference type="Pfam" id="PF00079">
    <property type="entry name" value="Serpin"/>
    <property type="match status" value="1"/>
</dbReference>
<keyword evidence="4" id="KW-0646">Protease inhibitor</keyword>
<dbReference type="SMART" id="SM00093">
    <property type="entry name" value="SERPIN"/>
    <property type="match status" value="1"/>
</dbReference>
<dbReference type="PANTHER" id="PTHR11461">
    <property type="entry name" value="SERINE PROTEASE INHIBITOR, SERPIN"/>
    <property type="match status" value="1"/>
</dbReference>
<dbReference type="CDD" id="cd00172">
    <property type="entry name" value="serpin"/>
    <property type="match status" value="1"/>
</dbReference>
<dbReference type="OrthoDB" id="671595at2759"/>
<sequence>MAGNTIGDSVVGFSIDLYRQILAKDGPSGNIFYSPFSISAALSMALAGSRNNTAKELATALKVEGDGIHQSFSDFLAKLPGYAPDVKLHIANKLYSEVTFPALESYLSVLKSSYSTTIESVDFKNDAEKVRAAINVWVESVTQKKIKNLLPTRKSERGDGTGYHQCHLLQGAVERTVRPEKDASLRLQRRLEEHDKSGHDVPEEQLQDESGRRHGRHCPGDSLPWRQDFNGYTAARRN</sequence>
<proteinExistence type="inferred from homology"/>